<sequence>MKDRLQLVTFTKGELVLDANQVSTKSYFIRKGILRTYFLKDGKEISEYFCSKDEWINSPKSFMQRKTDIYYIDAIETTEAFSLHVNDLVYLFDHFPEMERYSRLSMGTIFGHLMERIASMRFASAKEKYIHFCESYHEIYHRIPLGMIASYIGITQETLSRIRAEK</sequence>
<name>A0ABR7QA14_9FLAO</name>
<dbReference type="SUPFAM" id="SSF51206">
    <property type="entry name" value="cAMP-binding domain-like"/>
    <property type="match status" value="1"/>
</dbReference>
<comment type="caution">
    <text evidence="1">The sequence shown here is derived from an EMBL/GenBank/DDBJ whole genome shotgun (WGS) entry which is preliminary data.</text>
</comment>
<dbReference type="InterPro" id="IPR014710">
    <property type="entry name" value="RmlC-like_jellyroll"/>
</dbReference>
<reference evidence="1 2" key="1">
    <citation type="submission" date="2020-07" db="EMBL/GenBank/DDBJ databases">
        <title>Description of Kordia aestuariivivens sp. nov., isolated from a tidal flat.</title>
        <authorList>
            <person name="Park S."/>
            <person name="Yoon J.-H."/>
        </authorList>
    </citation>
    <scope>NUCLEOTIDE SEQUENCE [LARGE SCALE GENOMIC DNA]</scope>
    <source>
        <strain evidence="1 2">YSTF-M3</strain>
    </source>
</reference>
<dbReference type="InterPro" id="IPR018490">
    <property type="entry name" value="cNMP-bd_dom_sf"/>
</dbReference>
<organism evidence="1 2">
    <name type="scientific">Kordia aestuariivivens</name>
    <dbReference type="NCBI Taxonomy" id="2759037"/>
    <lineage>
        <taxon>Bacteria</taxon>
        <taxon>Pseudomonadati</taxon>
        <taxon>Bacteroidota</taxon>
        <taxon>Flavobacteriia</taxon>
        <taxon>Flavobacteriales</taxon>
        <taxon>Flavobacteriaceae</taxon>
        <taxon>Kordia</taxon>
    </lineage>
</organism>
<gene>
    <name evidence="1" type="ORF">H2O64_11795</name>
</gene>
<dbReference type="RefSeq" id="WP_187562407.1">
    <property type="nucleotide sequence ID" value="NZ_JACGWS010000006.1"/>
</dbReference>
<evidence type="ECO:0000313" key="1">
    <source>
        <dbReference type="EMBL" id="MBC8755362.1"/>
    </source>
</evidence>
<evidence type="ECO:0000313" key="2">
    <source>
        <dbReference type="Proteomes" id="UP000619238"/>
    </source>
</evidence>
<accession>A0ABR7QA14</accession>
<dbReference type="Gene3D" id="2.60.120.10">
    <property type="entry name" value="Jelly Rolls"/>
    <property type="match status" value="1"/>
</dbReference>
<proteinExistence type="predicted"/>
<dbReference type="Proteomes" id="UP000619238">
    <property type="component" value="Unassembled WGS sequence"/>
</dbReference>
<protein>
    <submittedName>
        <fullName evidence="1">Crp/Fnr family transcriptional regulator</fullName>
    </submittedName>
</protein>
<keyword evidence="2" id="KW-1185">Reference proteome</keyword>
<dbReference type="EMBL" id="JACGWS010000006">
    <property type="protein sequence ID" value="MBC8755362.1"/>
    <property type="molecule type" value="Genomic_DNA"/>
</dbReference>